<dbReference type="OrthoDB" id="9797114at2"/>
<keyword evidence="6" id="KW-0804">Transcription</keyword>
<evidence type="ECO:0000256" key="2">
    <source>
        <dbReference type="ARBA" id="ARBA00017823"/>
    </source>
</evidence>
<dbReference type="SUPFAM" id="SSF101498">
    <property type="entry name" value="Anti-sigma factor FlgM"/>
    <property type="match status" value="1"/>
</dbReference>
<name>A0A1M7T690_9BACT</name>
<keyword evidence="12" id="KW-1185">Reference proteome</keyword>
<dbReference type="InterPro" id="IPR031316">
    <property type="entry name" value="FlgM_C"/>
</dbReference>
<dbReference type="EMBL" id="FRDI01000007">
    <property type="protein sequence ID" value="SHN66264.1"/>
    <property type="molecule type" value="Genomic_DNA"/>
</dbReference>
<dbReference type="NCBIfam" id="TIGR03824">
    <property type="entry name" value="FlgM_jcvi"/>
    <property type="match status" value="1"/>
</dbReference>
<dbReference type="GO" id="GO:0045892">
    <property type="term" value="P:negative regulation of DNA-templated transcription"/>
    <property type="evidence" value="ECO:0007669"/>
    <property type="project" value="InterPro"/>
</dbReference>
<evidence type="ECO:0000256" key="3">
    <source>
        <dbReference type="ARBA" id="ARBA00022491"/>
    </source>
</evidence>
<dbReference type="STRING" id="1121455.SAMN02745728_01604"/>
<evidence type="ECO:0000313" key="11">
    <source>
        <dbReference type="EMBL" id="SHN66264.1"/>
    </source>
</evidence>
<keyword evidence="5" id="KW-0805">Transcription regulation</keyword>
<keyword evidence="4" id="KW-1005">Bacterial flagellum biogenesis</keyword>
<evidence type="ECO:0000256" key="8">
    <source>
        <dbReference type="ARBA" id="ARBA00030117"/>
    </source>
</evidence>
<feature type="compositionally biased region" description="Polar residues" evidence="9">
    <location>
        <begin position="30"/>
        <end position="45"/>
    </location>
</feature>
<organism evidence="11 12">
    <name type="scientific">Desulfovibrio litoralis DSM 11393</name>
    <dbReference type="NCBI Taxonomy" id="1121455"/>
    <lineage>
        <taxon>Bacteria</taxon>
        <taxon>Pseudomonadati</taxon>
        <taxon>Thermodesulfobacteriota</taxon>
        <taxon>Desulfovibrionia</taxon>
        <taxon>Desulfovibrionales</taxon>
        <taxon>Desulfovibrionaceae</taxon>
        <taxon>Desulfovibrio</taxon>
    </lineage>
</organism>
<proteinExistence type="inferred from homology"/>
<feature type="domain" description="Anti-sigma-28 factor FlgM C-terminal" evidence="10">
    <location>
        <begin position="39"/>
        <end position="92"/>
    </location>
</feature>
<dbReference type="RefSeq" id="WP_072697293.1">
    <property type="nucleotide sequence ID" value="NZ_FRDI01000007.1"/>
</dbReference>
<evidence type="ECO:0000256" key="4">
    <source>
        <dbReference type="ARBA" id="ARBA00022795"/>
    </source>
</evidence>
<evidence type="ECO:0000256" key="5">
    <source>
        <dbReference type="ARBA" id="ARBA00023015"/>
    </source>
</evidence>
<evidence type="ECO:0000256" key="7">
    <source>
        <dbReference type="ARBA" id="ARBA00024739"/>
    </source>
</evidence>
<dbReference type="InterPro" id="IPR035890">
    <property type="entry name" value="Anti-sigma-28_factor_FlgM_sf"/>
</dbReference>
<keyword evidence="3" id="KW-0678">Repressor</keyword>
<gene>
    <name evidence="11" type="ORF">SAMN02745728_01604</name>
</gene>
<comment type="similarity">
    <text evidence="1">Belongs to the FlgM family.</text>
</comment>
<dbReference type="AlphaFoldDB" id="A0A1M7T690"/>
<dbReference type="Pfam" id="PF04316">
    <property type="entry name" value="FlgM"/>
    <property type="match status" value="1"/>
</dbReference>
<feature type="region of interest" description="Disordered" evidence="9">
    <location>
        <begin position="21"/>
        <end position="47"/>
    </location>
</feature>
<dbReference type="InterPro" id="IPR007412">
    <property type="entry name" value="FlgM"/>
</dbReference>
<comment type="function">
    <text evidence="7">Responsible for the coupling of flagellin expression to flagellar assembly by preventing expression of the flagellin genes when a component of the middle class of proteins is defective. It negatively regulates flagellar genes by inhibiting the activity of FliA by directly binding to FliA.</text>
</comment>
<evidence type="ECO:0000259" key="10">
    <source>
        <dbReference type="Pfam" id="PF04316"/>
    </source>
</evidence>
<evidence type="ECO:0000256" key="6">
    <source>
        <dbReference type="ARBA" id="ARBA00023163"/>
    </source>
</evidence>
<accession>A0A1M7T690</accession>
<sequence length="101" mass="11336">MEIKNYINEFSPLRASLEKMELQQRKAAQAKTNNSGSSDKVSLSSEGRLRTEAFQAAMSAPEVREAKVEAIRKKIADGTYTVDTKKIAERLLTEEAELFKI</sequence>
<dbReference type="GO" id="GO:0044781">
    <property type="term" value="P:bacterial-type flagellum organization"/>
    <property type="evidence" value="ECO:0007669"/>
    <property type="project" value="UniProtKB-KW"/>
</dbReference>
<dbReference type="Proteomes" id="UP000186469">
    <property type="component" value="Unassembled WGS sequence"/>
</dbReference>
<evidence type="ECO:0000256" key="1">
    <source>
        <dbReference type="ARBA" id="ARBA00005322"/>
    </source>
</evidence>
<evidence type="ECO:0000256" key="9">
    <source>
        <dbReference type="SAM" id="MobiDB-lite"/>
    </source>
</evidence>
<protein>
    <recommendedName>
        <fullName evidence="2">Negative regulator of flagellin synthesis</fullName>
    </recommendedName>
    <alternativeName>
        <fullName evidence="8">Anti-sigma-28 factor</fullName>
    </alternativeName>
</protein>
<evidence type="ECO:0000313" key="12">
    <source>
        <dbReference type="Proteomes" id="UP000186469"/>
    </source>
</evidence>
<reference evidence="11 12" key="1">
    <citation type="submission" date="2016-12" db="EMBL/GenBank/DDBJ databases">
        <authorList>
            <person name="Song W.-J."/>
            <person name="Kurnit D.M."/>
        </authorList>
    </citation>
    <scope>NUCLEOTIDE SEQUENCE [LARGE SCALE GENOMIC DNA]</scope>
    <source>
        <strain evidence="11 12">DSM 11393</strain>
    </source>
</reference>